<dbReference type="Proteomes" id="UP000006898">
    <property type="component" value="Chromosome"/>
</dbReference>
<dbReference type="PANTHER" id="PTHR38449:SF1">
    <property type="entry name" value="REGULATORY PROTEIN SSL2874-RELATED"/>
    <property type="match status" value="1"/>
</dbReference>
<sequence>MMTAKLLNVGFGNMVAVARVIAIVDPGSAPMKRLKDEAKQAGKLVDATNGRRTRSIIVTDSDHVVLSAIQTETIAQRFEADALSDRPGRGSRTE</sequence>
<evidence type="ECO:0000313" key="2">
    <source>
        <dbReference type="EMBL" id="CBE69652.1"/>
    </source>
</evidence>
<dbReference type="KEGG" id="mox:DAMO_2579"/>
<evidence type="ECO:0000256" key="1">
    <source>
        <dbReference type="HAMAP-Rule" id="MF_01503"/>
    </source>
</evidence>
<evidence type="ECO:0000313" key="3">
    <source>
        <dbReference type="Proteomes" id="UP000006898"/>
    </source>
</evidence>
<protein>
    <recommendedName>
        <fullName evidence="1">Putative regulatory protein DAMO_2579</fullName>
    </recommendedName>
</protein>
<gene>
    <name evidence="2" type="ORF">DAMO_2579</name>
</gene>
<accession>D5MIX6</accession>
<reference evidence="2 3" key="1">
    <citation type="journal article" date="2010" name="Nature">
        <title>Nitrite-driven anaerobic methane oxidation by oxygenic bacteria.</title>
        <authorList>
            <person name="Ettwig K.F."/>
            <person name="Butler M.K."/>
            <person name="Le Paslier D."/>
            <person name="Pelletier E."/>
            <person name="Mangenot S."/>
            <person name="Kuypers M.M.M."/>
            <person name="Schreiber F."/>
            <person name="Dutilh B.E."/>
            <person name="Zedelius J."/>
            <person name="de Beer D."/>
            <person name="Gloerich J."/>
            <person name="Wessels H.J.C.T."/>
            <person name="van Allen T."/>
            <person name="Luesken F."/>
            <person name="Wu M."/>
            <person name="van de Pas-Schoonen K.T."/>
            <person name="Op den Camp H.J.M."/>
            <person name="Janssen-Megens E.M."/>
            <person name="Francoijs K-J."/>
            <person name="Stunnenberg H."/>
            <person name="Weissenbach J."/>
            <person name="Jetten M.S.M."/>
            <person name="Strous M."/>
        </authorList>
    </citation>
    <scope>NUCLEOTIDE SEQUENCE [LARGE SCALE GENOMIC DNA]</scope>
</reference>
<dbReference type="eggNOG" id="COG2052">
    <property type="taxonomic scope" value="Bacteria"/>
</dbReference>
<dbReference type="STRING" id="671143.DAMO_2579"/>
<dbReference type="EMBL" id="FP565575">
    <property type="protein sequence ID" value="CBE69652.1"/>
    <property type="molecule type" value="Genomic_DNA"/>
</dbReference>
<dbReference type="AlphaFoldDB" id="D5MIX6"/>
<dbReference type="PANTHER" id="PTHR38449">
    <property type="entry name" value="REGULATORY PROTEIN TM_1690-RELATED"/>
    <property type="match status" value="1"/>
</dbReference>
<dbReference type="HOGENOM" id="CLU_165326_0_0_0"/>
<comment type="similarity">
    <text evidence="1">Belongs to the RemA family.</text>
</comment>
<organism evidence="2 3">
    <name type="scientific">Methylomirabilis oxygeniifera</name>
    <dbReference type="NCBI Taxonomy" id="671143"/>
    <lineage>
        <taxon>Bacteria</taxon>
        <taxon>Candidatus Methylomirabilota</taxon>
        <taxon>Candidatus Methylomirabilia</taxon>
        <taxon>Candidatus Methylomirabilales</taxon>
        <taxon>Candidatus Methylomirabilaceae</taxon>
        <taxon>Candidatus Methylomirabilis</taxon>
    </lineage>
</organism>
<dbReference type="PATRIC" id="fig|671143.5.peg.2267"/>
<proteinExistence type="inferred from homology"/>
<dbReference type="InterPro" id="IPR007169">
    <property type="entry name" value="RemA-like"/>
</dbReference>
<name>D5MIX6_METO1</name>
<dbReference type="HAMAP" id="MF_01503">
    <property type="entry name" value="RemA"/>
    <property type="match status" value="1"/>
</dbReference>
<dbReference type="Pfam" id="PF04025">
    <property type="entry name" value="RemA-like"/>
    <property type="match status" value="1"/>
</dbReference>
<dbReference type="NCBIfam" id="NF003315">
    <property type="entry name" value="PRK04323.1"/>
    <property type="match status" value="1"/>
</dbReference>